<proteinExistence type="predicted"/>
<accession>A0A9P8L5C6</accession>
<dbReference type="EMBL" id="JAGHQM010001624">
    <property type="protein sequence ID" value="KAH0553050.1"/>
    <property type="molecule type" value="Genomic_DNA"/>
</dbReference>
<evidence type="ECO:0000256" key="1">
    <source>
        <dbReference type="SAM" id="MobiDB-lite"/>
    </source>
</evidence>
<reference evidence="2" key="1">
    <citation type="submission" date="2021-03" db="EMBL/GenBank/DDBJ databases">
        <title>Comparative genomics and phylogenomic investigation of the class Geoglossomycetes provide insights into ecological specialization and systematics.</title>
        <authorList>
            <person name="Melie T."/>
            <person name="Pirro S."/>
            <person name="Miller A.N."/>
            <person name="Quandt A."/>
        </authorList>
    </citation>
    <scope>NUCLEOTIDE SEQUENCE</scope>
    <source>
        <strain evidence="2">CAQ_001_2017</strain>
    </source>
</reference>
<name>A0A9P8L5C6_9PEZI</name>
<dbReference type="Proteomes" id="UP000750711">
    <property type="component" value="Unassembled WGS sequence"/>
</dbReference>
<feature type="compositionally biased region" description="Polar residues" evidence="1">
    <location>
        <begin position="189"/>
        <end position="201"/>
    </location>
</feature>
<feature type="region of interest" description="Disordered" evidence="1">
    <location>
        <begin position="189"/>
        <end position="218"/>
    </location>
</feature>
<keyword evidence="3" id="KW-1185">Reference proteome</keyword>
<protein>
    <submittedName>
        <fullName evidence="2">Uncharacterized protein</fullName>
    </submittedName>
</protein>
<gene>
    <name evidence="2" type="ORF">GP486_006757</name>
</gene>
<organism evidence="2 3">
    <name type="scientific">Trichoglossum hirsutum</name>
    <dbReference type="NCBI Taxonomy" id="265104"/>
    <lineage>
        <taxon>Eukaryota</taxon>
        <taxon>Fungi</taxon>
        <taxon>Dikarya</taxon>
        <taxon>Ascomycota</taxon>
        <taxon>Pezizomycotina</taxon>
        <taxon>Geoglossomycetes</taxon>
        <taxon>Geoglossales</taxon>
        <taxon>Geoglossaceae</taxon>
        <taxon>Trichoglossum</taxon>
    </lineage>
</organism>
<dbReference type="AlphaFoldDB" id="A0A9P8L5C6"/>
<evidence type="ECO:0000313" key="2">
    <source>
        <dbReference type="EMBL" id="KAH0553050.1"/>
    </source>
</evidence>
<evidence type="ECO:0000313" key="3">
    <source>
        <dbReference type="Proteomes" id="UP000750711"/>
    </source>
</evidence>
<comment type="caution">
    <text evidence="2">The sequence shown here is derived from an EMBL/GenBank/DDBJ whole genome shotgun (WGS) entry which is preliminary data.</text>
</comment>
<sequence>MDLQSLYEEVMAFAPNEDLALERTPSGRSISLSQSEVDTVLSQRSSNVHISYRLGPLEAFQIRLHANPPGAISTAINDIVDAEVSEERLAELRIIAKEFRERCCAQARAEFGEYDFLSPLCFALEDLAPENLSLHGKADWREELKPVAQHLPNSGVNLGDGVQQLGVDHVSAQPQKCQQQSAGKSVFSEYSCNPQESSTMPSPAPHSPAEGGDRHRIETPCPDISIGIDLPALISALSLQDLNKGEAETFTDWLQTQTVQREPDGLLEPLLLFVPASRAADLAFPFAVVETEPYADGEQILAAENRAAVSGACALKIQLDLDSLANSGTSSGTRPTSSNTEPPLFFSVTTQGPIHEIWCHWTVVNTLGERTFESKLLHSGNVVVLEHAELLVVRLNNIFNWGAGPFMRPIAERLGKIWQSTRTLISDGDLQM</sequence>